<dbReference type="EnsemblMetazoa" id="AATE004465-RA">
    <property type="protein sequence ID" value="AATE004465-PA.1"/>
    <property type="gene ID" value="AATE004465"/>
</dbReference>
<reference evidence="1" key="1">
    <citation type="submission" date="2022-08" db="UniProtKB">
        <authorList>
            <consortium name="EnsemblMetazoa"/>
        </authorList>
    </citation>
    <scope>IDENTIFICATION</scope>
    <source>
        <strain evidence="1">EBRO</strain>
    </source>
</reference>
<organism evidence="1">
    <name type="scientific">Anopheles atroparvus</name>
    <name type="common">European mosquito</name>
    <dbReference type="NCBI Taxonomy" id="41427"/>
    <lineage>
        <taxon>Eukaryota</taxon>
        <taxon>Metazoa</taxon>
        <taxon>Ecdysozoa</taxon>
        <taxon>Arthropoda</taxon>
        <taxon>Hexapoda</taxon>
        <taxon>Insecta</taxon>
        <taxon>Pterygota</taxon>
        <taxon>Neoptera</taxon>
        <taxon>Endopterygota</taxon>
        <taxon>Diptera</taxon>
        <taxon>Nematocera</taxon>
        <taxon>Culicoidea</taxon>
        <taxon>Culicidae</taxon>
        <taxon>Anophelinae</taxon>
        <taxon>Anopheles</taxon>
    </lineage>
</organism>
<accession>A0A182IS58</accession>
<protein>
    <submittedName>
        <fullName evidence="1">Uncharacterized protein</fullName>
    </submittedName>
</protein>
<evidence type="ECO:0000313" key="1">
    <source>
        <dbReference type="EnsemblMetazoa" id="AATE004465-PA.1"/>
    </source>
</evidence>
<sequence>MEVWKKKDFNSRVVHLLPGSLGDESEVVASAAVSVVAGHSSSDRILRWYNSTVGHRQMGKMVGVVASEEELVAGGRSSSDQILHWYSSREELLQMGKMEEVASLGVGSVAVARNS</sequence>
<dbReference type="AlphaFoldDB" id="A0A182IS58"/>
<dbReference type="EMBL" id="AXCP01009448">
    <property type="status" value="NOT_ANNOTATED_CDS"/>
    <property type="molecule type" value="Genomic_DNA"/>
</dbReference>
<dbReference type="VEuPathDB" id="VectorBase:AATE004465"/>
<name>A0A182IS58_ANOAO</name>
<proteinExistence type="predicted"/>